<feature type="domain" description="Gnk2-homologous" evidence="15">
    <location>
        <begin position="151"/>
        <end position="252"/>
    </location>
</feature>
<keyword evidence="4" id="KW-0945">Host-virus interaction</keyword>
<dbReference type="Pfam" id="PF01657">
    <property type="entry name" value="Stress-antifung"/>
    <property type="match status" value="2"/>
</dbReference>
<dbReference type="InterPro" id="IPR051378">
    <property type="entry name" value="Cell2Cell_Antifungal"/>
</dbReference>
<evidence type="ECO:0000313" key="17">
    <source>
        <dbReference type="Proteomes" id="UP001345219"/>
    </source>
</evidence>
<name>A0AAN7PQ62_9MYRT</name>
<dbReference type="PANTHER" id="PTHR32080">
    <property type="entry name" value="ANTIFUNGAL PROTEIN GINKBILOBIN-2-LIKE"/>
    <property type="match status" value="1"/>
</dbReference>
<dbReference type="GO" id="GO:0009506">
    <property type="term" value="C:plasmodesma"/>
    <property type="evidence" value="ECO:0007669"/>
    <property type="project" value="UniProtKB-SubCell"/>
</dbReference>
<keyword evidence="17" id="KW-1185">Reference proteome</keyword>
<keyword evidence="11" id="KW-1015">Disulfide bond</keyword>
<keyword evidence="9 14" id="KW-1133">Transmembrane helix</keyword>
<dbReference type="EMBL" id="JAXIOK010000016">
    <property type="protein sequence ID" value="KAK4751923.1"/>
    <property type="molecule type" value="Genomic_DNA"/>
</dbReference>
<comment type="subcellular location">
    <subcellularLocation>
        <location evidence="12">Cell junction</location>
        <location evidence="12">Plasmodesma</location>
    </subcellularLocation>
    <subcellularLocation>
        <location evidence="1">Cell membrane</location>
        <topology evidence="1">Single-pass type I membrane protein</topology>
    </subcellularLocation>
</comment>
<evidence type="ECO:0000259" key="15">
    <source>
        <dbReference type="PROSITE" id="PS51473"/>
    </source>
</evidence>
<comment type="caution">
    <text evidence="16">The sequence shown here is derived from an EMBL/GenBank/DDBJ whole genome shotgun (WGS) entry which is preliminary data.</text>
</comment>
<dbReference type="InterPro" id="IPR038408">
    <property type="entry name" value="GNK2_sf"/>
</dbReference>
<evidence type="ECO:0000256" key="13">
    <source>
        <dbReference type="ARBA" id="ARBA00038393"/>
    </source>
</evidence>
<evidence type="ECO:0000256" key="8">
    <source>
        <dbReference type="ARBA" id="ARBA00022949"/>
    </source>
</evidence>
<evidence type="ECO:0000256" key="12">
    <source>
        <dbReference type="ARBA" id="ARBA00024184"/>
    </source>
</evidence>
<dbReference type="GO" id="GO:0005886">
    <property type="term" value="C:plasma membrane"/>
    <property type="evidence" value="ECO:0007669"/>
    <property type="project" value="UniProtKB-SubCell"/>
</dbReference>
<keyword evidence="3" id="KW-1003">Cell membrane</keyword>
<evidence type="ECO:0000256" key="14">
    <source>
        <dbReference type="SAM" id="Phobius"/>
    </source>
</evidence>
<feature type="domain" description="Gnk2-homologous" evidence="15">
    <location>
        <begin position="46"/>
        <end position="150"/>
    </location>
</feature>
<evidence type="ECO:0000256" key="4">
    <source>
        <dbReference type="ARBA" id="ARBA00022581"/>
    </source>
</evidence>
<dbReference type="Gene3D" id="3.30.430.20">
    <property type="entry name" value="Gnk2 domain, C-X8-C-X2-C motif"/>
    <property type="match status" value="2"/>
</dbReference>
<evidence type="ECO:0000256" key="11">
    <source>
        <dbReference type="ARBA" id="ARBA00023157"/>
    </source>
</evidence>
<dbReference type="Proteomes" id="UP001345219">
    <property type="component" value="Chromosome 16"/>
</dbReference>
<evidence type="ECO:0000313" key="16">
    <source>
        <dbReference type="EMBL" id="KAK4751923.1"/>
    </source>
</evidence>
<keyword evidence="8" id="KW-0965">Cell junction</keyword>
<keyword evidence="6" id="KW-0732">Signal</keyword>
<protein>
    <recommendedName>
        <fullName evidence="15">Gnk2-homologous domain-containing protein</fullName>
    </recommendedName>
</protein>
<reference evidence="16 17" key="1">
    <citation type="journal article" date="2023" name="Hortic Res">
        <title>Pangenome of water caltrop reveals structural variations and asymmetric subgenome divergence after allopolyploidization.</title>
        <authorList>
            <person name="Zhang X."/>
            <person name="Chen Y."/>
            <person name="Wang L."/>
            <person name="Yuan Y."/>
            <person name="Fang M."/>
            <person name="Shi L."/>
            <person name="Lu R."/>
            <person name="Comes H.P."/>
            <person name="Ma Y."/>
            <person name="Chen Y."/>
            <person name="Huang G."/>
            <person name="Zhou Y."/>
            <person name="Zheng Z."/>
            <person name="Qiu Y."/>
        </authorList>
    </citation>
    <scope>NUCLEOTIDE SEQUENCE [LARGE SCALE GENOMIC DNA]</scope>
    <source>
        <tissue evidence="16">Roots</tissue>
    </source>
</reference>
<dbReference type="AlphaFoldDB" id="A0AAN7PQ62"/>
<evidence type="ECO:0000256" key="9">
    <source>
        <dbReference type="ARBA" id="ARBA00022989"/>
    </source>
</evidence>
<evidence type="ECO:0000256" key="5">
    <source>
        <dbReference type="ARBA" id="ARBA00022692"/>
    </source>
</evidence>
<evidence type="ECO:0000256" key="3">
    <source>
        <dbReference type="ARBA" id="ARBA00022475"/>
    </source>
</evidence>
<dbReference type="FunFam" id="3.30.430.20:FF:000001">
    <property type="entry name" value="cysteine-rich repeat secretory protein 3"/>
    <property type="match status" value="1"/>
</dbReference>
<keyword evidence="2" id="KW-0813">Transport</keyword>
<dbReference type="PANTHER" id="PTHR32080:SF3">
    <property type="entry name" value="PLASMODESMATA-LOCATED PROTEIN 7"/>
    <property type="match status" value="1"/>
</dbReference>
<evidence type="ECO:0000256" key="6">
    <source>
        <dbReference type="ARBA" id="ARBA00022729"/>
    </source>
</evidence>
<gene>
    <name evidence="16" type="ORF">SAY87_020721</name>
</gene>
<feature type="transmembrane region" description="Helical" evidence="14">
    <location>
        <begin position="12"/>
        <end position="35"/>
    </location>
</feature>
<keyword evidence="7" id="KW-0677">Repeat</keyword>
<comment type="similarity">
    <text evidence="13">Belongs to the cysteine-rich repeat secretory protein family. Plasmodesmata-located proteins (PDLD) subfamily.</text>
</comment>
<feature type="transmembrane region" description="Helical" evidence="14">
    <location>
        <begin position="276"/>
        <end position="296"/>
    </location>
</feature>
<keyword evidence="10 14" id="KW-0472">Membrane</keyword>
<sequence>MAIAKSSTSSFCPLLLNPILLHLTFLFSHASYFFFLPVSSYSGTLDDFVYGGCSHQKYSPGSPYESNLDSLLTSIVNSAAFSSYSNFTAAGASPTDAIYGMYQCRGDLPELDCAACVSHAVIRTRALCPGTYGGAAQLEGCYVKYDNSTFLGVEDKTVVLKKCGIPVGYETPAMDRREAVLVSLASTAGGYRVVGVSSEVQGVAQCTGDLSIGECQDCVSEAVERLKADCGAAADGKIYLTKCYAKYSITDGAVGTDYRPPHIQDDESNDEGEKSFAIFIGVVAGTALLIIFIAFLRKAFNESDGK</sequence>
<evidence type="ECO:0000256" key="1">
    <source>
        <dbReference type="ARBA" id="ARBA00004251"/>
    </source>
</evidence>
<evidence type="ECO:0000256" key="7">
    <source>
        <dbReference type="ARBA" id="ARBA00022737"/>
    </source>
</evidence>
<dbReference type="PROSITE" id="PS51473">
    <property type="entry name" value="GNK2"/>
    <property type="match status" value="2"/>
</dbReference>
<evidence type="ECO:0000256" key="10">
    <source>
        <dbReference type="ARBA" id="ARBA00023136"/>
    </source>
</evidence>
<accession>A0AAN7PQ62</accession>
<organism evidence="16 17">
    <name type="scientific">Trapa incisa</name>
    <dbReference type="NCBI Taxonomy" id="236973"/>
    <lineage>
        <taxon>Eukaryota</taxon>
        <taxon>Viridiplantae</taxon>
        <taxon>Streptophyta</taxon>
        <taxon>Embryophyta</taxon>
        <taxon>Tracheophyta</taxon>
        <taxon>Spermatophyta</taxon>
        <taxon>Magnoliopsida</taxon>
        <taxon>eudicotyledons</taxon>
        <taxon>Gunneridae</taxon>
        <taxon>Pentapetalae</taxon>
        <taxon>rosids</taxon>
        <taxon>malvids</taxon>
        <taxon>Myrtales</taxon>
        <taxon>Lythraceae</taxon>
        <taxon>Trapa</taxon>
    </lineage>
</organism>
<dbReference type="CDD" id="cd23509">
    <property type="entry name" value="Gnk2-like"/>
    <property type="match status" value="2"/>
</dbReference>
<proteinExistence type="inferred from homology"/>
<evidence type="ECO:0000256" key="2">
    <source>
        <dbReference type="ARBA" id="ARBA00022448"/>
    </source>
</evidence>
<keyword evidence="5 14" id="KW-0812">Transmembrane</keyword>
<dbReference type="InterPro" id="IPR002902">
    <property type="entry name" value="GNK2"/>
</dbReference>